<dbReference type="SUPFAM" id="SSF88723">
    <property type="entry name" value="PIN domain-like"/>
    <property type="match status" value="1"/>
</dbReference>
<keyword evidence="6" id="KW-1185">Reference proteome</keyword>
<dbReference type="AlphaFoldDB" id="A0A5C0UE79"/>
<reference evidence="5 6" key="1">
    <citation type="submission" date="2019-08" db="EMBL/GenBank/DDBJ databases">
        <title>Highly reduced genomes of protist endosymbionts show evolutionary convergence.</title>
        <authorList>
            <person name="George E."/>
            <person name="Husnik F."/>
            <person name="Tashyreva D."/>
            <person name="Prokopchuk G."/>
            <person name="Horak A."/>
            <person name="Kwong W.K."/>
            <person name="Lukes J."/>
            <person name="Keeling P.J."/>
        </authorList>
    </citation>
    <scope>NUCLEOTIDE SEQUENCE [LARGE SCALE GENOMIC DNA]</scope>
    <source>
        <strain evidence="5">1605</strain>
    </source>
</reference>
<dbReference type="GO" id="GO:0033567">
    <property type="term" value="P:DNA replication, Okazaki fragment processing"/>
    <property type="evidence" value="ECO:0007669"/>
    <property type="project" value="InterPro"/>
</dbReference>
<dbReference type="RefSeq" id="WP_148980838.1">
    <property type="nucleotide sequence ID" value="NZ_CP043315.1"/>
</dbReference>
<sequence length="297" mass="33880">MNNFNNELVIVDGFSLLFRNFFAMQNLYNIDGLPIGGVSGFVRTLFKVVDNFNPQYCAIALDSGKPTWRHKLYPKYKSNRKSTPEDLVPQFQIMFEACDAFGISAFKGGECEADDWIASIVNKYKNTCSKVYVCSSDKDLMQLVGGNVYFIDPFKLMIMHEHDVVQKMGVSPLQIPDLFGLIGDASDCIPGVPSIGPKTASNWINAFENIENIFENKDKLNPKSRRGKFIEFYDQAILSRTLAQLKHELTLPEISSLSYGSEEEIIHEFVHKYKMSKHIRKYPKSITTNKQSFDFIY</sequence>
<gene>
    <name evidence="5" type="ORF">FZC35_01175</name>
</gene>
<dbReference type="SMART" id="SM00279">
    <property type="entry name" value="HhH2"/>
    <property type="match status" value="1"/>
</dbReference>
<dbReference type="KEGG" id="cip:FZC35_01175"/>
<dbReference type="InterPro" id="IPR029060">
    <property type="entry name" value="PIN-like_dom_sf"/>
</dbReference>
<dbReference type="Gene3D" id="1.10.150.20">
    <property type="entry name" value="5' to 3' exonuclease, C-terminal subdomain"/>
    <property type="match status" value="1"/>
</dbReference>
<name>A0A5C0UE79_9PROT</name>
<dbReference type="OrthoDB" id="9806424at2"/>
<evidence type="ECO:0000256" key="3">
    <source>
        <dbReference type="ARBA" id="ARBA00023125"/>
    </source>
</evidence>
<dbReference type="Pfam" id="PF02739">
    <property type="entry name" value="5_3_exonuc_N"/>
    <property type="match status" value="1"/>
</dbReference>
<evidence type="ECO:0000313" key="6">
    <source>
        <dbReference type="Proteomes" id="UP000325155"/>
    </source>
</evidence>
<dbReference type="InterPro" id="IPR020046">
    <property type="entry name" value="5-3_exonucl_a-hlix_arch_N"/>
</dbReference>
<dbReference type="InterPro" id="IPR008918">
    <property type="entry name" value="HhH2"/>
</dbReference>
<evidence type="ECO:0000256" key="1">
    <source>
        <dbReference type="ARBA" id="ARBA00022722"/>
    </source>
</evidence>
<keyword evidence="2" id="KW-0378">Hydrolase</keyword>
<dbReference type="InterPro" id="IPR020045">
    <property type="entry name" value="DNA_polI_H3TH"/>
</dbReference>
<dbReference type="GO" id="GO:0017108">
    <property type="term" value="F:5'-flap endonuclease activity"/>
    <property type="evidence" value="ECO:0007669"/>
    <property type="project" value="InterPro"/>
</dbReference>
<dbReference type="Gene3D" id="3.40.50.1010">
    <property type="entry name" value="5'-nuclease"/>
    <property type="match status" value="1"/>
</dbReference>
<evidence type="ECO:0000259" key="4">
    <source>
        <dbReference type="SMART" id="SM00475"/>
    </source>
</evidence>
<dbReference type="GO" id="GO:0008409">
    <property type="term" value="F:5'-3' exonuclease activity"/>
    <property type="evidence" value="ECO:0007669"/>
    <property type="project" value="InterPro"/>
</dbReference>
<protein>
    <recommendedName>
        <fullName evidence="4">5'-3' exonuclease domain-containing protein</fullName>
    </recommendedName>
</protein>
<accession>A0A5C0UE79</accession>
<feature type="domain" description="5'-3' exonuclease" evidence="4">
    <location>
        <begin position="5"/>
        <end position="260"/>
    </location>
</feature>
<dbReference type="CDD" id="cd09859">
    <property type="entry name" value="PIN_53EXO"/>
    <property type="match status" value="1"/>
</dbReference>
<dbReference type="Proteomes" id="UP000325155">
    <property type="component" value="Chromosome"/>
</dbReference>
<dbReference type="PANTHER" id="PTHR42646:SF2">
    <property type="entry name" value="5'-3' EXONUCLEASE FAMILY PROTEIN"/>
    <property type="match status" value="1"/>
</dbReference>
<dbReference type="InterPro" id="IPR038969">
    <property type="entry name" value="FEN"/>
</dbReference>
<dbReference type="SUPFAM" id="SSF47807">
    <property type="entry name" value="5' to 3' exonuclease, C-terminal subdomain"/>
    <property type="match status" value="1"/>
</dbReference>
<dbReference type="Pfam" id="PF01367">
    <property type="entry name" value="5_3_exonuc"/>
    <property type="match status" value="1"/>
</dbReference>
<dbReference type="FunFam" id="1.10.150.20:FF:000003">
    <property type="entry name" value="DNA polymerase I"/>
    <property type="match status" value="1"/>
</dbReference>
<dbReference type="CDD" id="cd09898">
    <property type="entry name" value="H3TH_53EXO"/>
    <property type="match status" value="1"/>
</dbReference>
<keyword evidence="1" id="KW-0540">Nuclease</keyword>
<dbReference type="InterPro" id="IPR036279">
    <property type="entry name" value="5-3_exonuclease_C_sf"/>
</dbReference>
<dbReference type="GO" id="GO:0003677">
    <property type="term" value="F:DNA binding"/>
    <property type="evidence" value="ECO:0007669"/>
    <property type="project" value="UniProtKB-KW"/>
</dbReference>
<organism evidence="5 6">
    <name type="scientific">Candidatus Cytomitobacter indipagum</name>
    <dbReference type="NCBI Taxonomy" id="2601575"/>
    <lineage>
        <taxon>Bacteria</taxon>
        <taxon>Pseudomonadati</taxon>
        <taxon>Pseudomonadota</taxon>
        <taxon>Alphaproteobacteria</taxon>
        <taxon>Holosporales</taxon>
        <taxon>Holosporaceae</taxon>
        <taxon>Candidatus Cytomitobacter</taxon>
    </lineage>
</organism>
<dbReference type="InterPro" id="IPR002421">
    <property type="entry name" value="5-3_exonuclease"/>
</dbReference>
<evidence type="ECO:0000313" key="5">
    <source>
        <dbReference type="EMBL" id="QEK37991.1"/>
    </source>
</evidence>
<evidence type="ECO:0000256" key="2">
    <source>
        <dbReference type="ARBA" id="ARBA00022801"/>
    </source>
</evidence>
<dbReference type="SMART" id="SM00475">
    <property type="entry name" value="53EXOc"/>
    <property type="match status" value="1"/>
</dbReference>
<keyword evidence="3" id="KW-0238">DNA-binding</keyword>
<dbReference type="EMBL" id="CP043315">
    <property type="protein sequence ID" value="QEK37991.1"/>
    <property type="molecule type" value="Genomic_DNA"/>
</dbReference>
<proteinExistence type="predicted"/>
<dbReference type="PANTHER" id="PTHR42646">
    <property type="entry name" value="FLAP ENDONUCLEASE XNI"/>
    <property type="match status" value="1"/>
</dbReference>